<dbReference type="PROSITE" id="PS50822">
    <property type="entry name" value="PIWI"/>
    <property type="match status" value="1"/>
</dbReference>
<evidence type="ECO:0000313" key="2">
    <source>
        <dbReference type="EMBL" id="OTF70005.1"/>
    </source>
</evidence>
<dbReference type="InterPro" id="IPR012337">
    <property type="entry name" value="RNaseH-like_sf"/>
</dbReference>
<reference evidence="2 3" key="1">
    <citation type="submission" date="2017-03" db="EMBL/GenBank/DDBJ databases">
        <title>Genome Survey of Euroglyphus maynei.</title>
        <authorList>
            <person name="Arlian L.G."/>
            <person name="Morgan M.S."/>
            <person name="Rider S.D."/>
        </authorList>
    </citation>
    <scope>NUCLEOTIDE SEQUENCE [LARGE SCALE GENOMIC DNA]</scope>
    <source>
        <strain evidence="2">Arlian Lab</strain>
        <tissue evidence="2">Whole body</tissue>
    </source>
</reference>
<feature type="domain" description="Piwi" evidence="1">
    <location>
        <begin position="1"/>
        <end position="157"/>
    </location>
</feature>
<dbReference type="Pfam" id="PF02171">
    <property type="entry name" value="Piwi"/>
    <property type="match status" value="1"/>
</dbReference>
<dbReference type="PANTHER" id="PTHR22891">
    <property type="entry name" value="EUKARYOTIC TRANSLATION INITIATION FACTOR 2C"/>
    <property type="match status" value="1"/>
</dbReference>
<dbReference type="AlphaFoldDB" id="A0A1Y3AS38"/>
<dbReference type="SUPFAM" id="SSF53098">
    <property type="entry name" value="Ribonuclease H-like"/>
    <property type="match status" value="1"/>
</dbReference>
<gene>
    <name evidence="2" type="ORF">BLA29_008604</name>
</gene>
<dbReference type="Gene3D" id="3.30.420.10">
    <property type="entry name" value="Ribonuclease H-like superfamily/Ribonuclease H"/>
    <property type="match status" value="1"/>
</dbReference>
<dbReference type="EMBL" id="MUJZ01067762">
    <property type="protein sequence ID" value="OTF70005.1"/>
    <property type="molecule type" value="Genomic_DNA"/>
</dbReference>
<dbReference type="Proteomes" id="UP000194236">
    <property type="component" value="Unassembled WGS sequence"/>
</dbReference>
<evidence type="ECO:0000259" key="1">
    <source>
        <dbReference type="PROSITE" id="PS50822"/>
    </source>
</evidence>
<dbReference type="InterPro" id="IPR036397">
    <property type="entry name" value="RNaseH_sf"/>
</dbReference>
<dbReference type="OrthoDB" id="6508099at2759"/>
<protein>
    <recommendedName>
        <fullName evidence="1">Piwi domain-containing protein</fullName>
    </recommendedName>
</protein>
<keyword evidence="3" id="KW-1185">Reference proteome</keyword>
<accession>A0A1Y3AS38</accession>
<organism evidence="2 3">
    <name type="scientific">Euroglyphus maynei</name>
    <name type="common">Mayne's house dust mite</name>
    <dbReference type="NCBI Taxonomy" id="6958"/>
    <lineage>
        <taxon>Eukaryota</taxon>
        <taxon>Metazoa</taxon>
        <taxon>Ecdysozoa</taxon>
        <taxon>Arthropoda</taxon>
        <taxon>Chelicerata</taxon>
        <taxon>Arachnida</taxon>
        <taxon>Acari</taxon>
        <taxon>Acariformes</taxon>
        <taxon>Sarcoptiformes</taxon>
        <taxon>Astigmata</taxon>
        <taxon>Psoroptidia</taxon>
        <taxon>Analgoidea</taxon>
        <taxon>Pyroglyphidae</taxon>
        <taxon>Pyroglyphinae</taxon>
        <taxon>Euroglyphus</taxon>
    </lineage>
</organism>
<name>A0A1Y3AS38_EURMA</name>
<dbReference type="InterPro" id="IPR003165">
    <property type="entry name" value="Piwi"/>
</dbReference>
<comment type="caution">
    <text evidence="2">The sequence shown here is derived from an EMBL/GenBank/DDBJ whole genome shotgun (WGS) entry which is preliminary data.</text>
</comment>
<dbReference type="SMART" id="SM00950">
    <property type="entry name" value="Piwi"/>
    <property type="match status" value="1"/>
</dbReference>
<evidence type="ECO:0000313" key="3">
    <source>
        <dbReference type="Proteomes" id="UP000194236"/>
    </source>
</evidence>
<dbReference type="GO" id="GO:0003676">
    <property type="term" value="F:nucleic acid binding"/>
    <property type="evidence" value="ECO:0007669"/>
    <property type="project" value="InterPro"/>
</dbReference>
<proteinExistence type="predicted"/>
<sequence>MPEHLIIFRDGVSEGQFDTVRDVEIPLIRKAIEAKTLKNMKPITLTLIIVQKRHNTRFVTTEPYQKDARSRQMTRNVPSGTVVDNTIVEPNFDIFYVNSHFSILGTSRPTKYIVSVNELKLSNAELQRLCFLVCFNCVRHKMPMSLPTPVMYADLCAYKSKIHIMHRISTEEKYNEEEIDYDFDDHQSPENIEVENRQIHRYQQWVKIPDNSKDCLFFV</sequence>